<dbReference type="PANTHER" id="PTHR31637:SF0">
    <property type="entry name" value="2,3-BISPHOSPHOGLYCERATE-INDEPENDENT PHOSPHOGLYCERATE MUTASE"/>
    <property type="match status" value="1"/>
</dbReference>
<feature type="binding site" evidence="10 12">
    <location>
        <position position="189"/>
    </location>
    <ligand>
        <name>substrate</name>
    </ligand>
</feature>
<dbReference type="InterPro" id="IPR036646">
    <property type="entry name" value="PGAM_B_sf"/>
</dbReference>
<accession>A0A1G9TGB3</accession>
<dbReference type="Proteomes" id="UP000182146">
    <property type="component" value="Unassembled WGS sequence"/>
</dbReference>
<feature type="binding site" evidence="10 12">
    <location>
        <position position="195"/>
    </location>
    <ligand>
        <name>substrate</name>
    </ligand>
</feature>
<keyword evidence="7 10" id="KW-0464">Manganese</keyword>
<dbReference type="GO" id="GO:0030145">
    <property type="term" value="F:manganese ion binding"/>
    <property type="evidence" value="ECO:0007669"/>
    <property type="project" value="UniProtKB-UniRule"/>
</dbReference>
<keyword evidence="5 10" id="KW-0479">Metal-binding</keyword>
<dbReference type="Gene3D" id="3.40.720.10">
    <property type="entry name" value="Alkaline Phosphatase, subunit A"/>
    <property type="match status" value="1"/>
</dbReference>
<comment type="subunit">
    <text evidence="10">Monomer.</text>
</comment>
<evidence type="ECO:0000256" key="3">
    <source>
        <dbReference type="ARBA" id="ARBA00008819"/>
    </source>
</evidence>
<feature type="binding site" evidence="10 12">
    <location>
        <begin position="157"/>
        <end position="158"/>
    </location>
    <ligand>
        <name>substrate</name>
    </ligand>
</feature>
<feature type="binding site" evidence="10 13">
    <location>
        <position position="444"/>
    </location>
    <ligand>
        <name>Mn(2+)</name>
        <dbReference type="ChEBI" id="CHEBI:29035"/>
        <label>2</label>
    </ligand>
</feature>
<dbReference type="HAMAP" id="MF_01038">
    <property type="entry name" value="GpmI"/>
    <property type="match status" value="1"/>
</dbReference>
<dbReference type="STRING" id="392333.SAMN05660860_02593"/>
<evidence type="ECO:0000259" key="14">
    <source>
        <dbReference type="Pfam" id="PF01676"/>
    </source>
</evidence>
<name>A0A1G9TGB3_9BACT</name>
<comment type="cofactor">
    <cofactor evidence="10">
        <name>Mn(2+)</name>
        <dbReference type="ChEBI" id="CHEBI:29035"/>
    </cofactor>
    <text evidence="10">Binds 2 manganese ions per subunit.</text>
</comment>
<evidence type="ECO:0000256" key="2">
    <source>
        <dbReference type="ARBA" id="ARBA00004798"/>
    </source>
</evidence>
<comment type="function">
    <text evidence="10">Catalyzes the interconversion of 2-phosphoglycerate and 3-phosphoglycerate.</text>
</comment>
<feature type="binding site" evidence="10 13">
    <location>
        <position position="16"/>
    </location>
    <ligand>
        <name>Mn(2+)</name>
        <dbReference type="ChEBI" id="CHEBI:29035"/>
        <label>2</label>
    </ligand>
</feature>
<keyword evidence="8 10" id="KW-0413">Isomerase</keyword>
<dbReference type="Pfam" id="PF01676">
    <property type="entry name" value="Metalloenzyme"/>
    <property type="match status" value="1"/>
</dbReference>
<dbReference type="SUPFAM" id="SSF53649">
    <property type="entry name" value="Alkaline phosphatase-like"/>
    <property type="match status" value="1"/>
</dbReference>
<feature type="binding site" evidence="10 13">
    <location>
        <position position="461"/>
    </location>
    <ligand>
        <name>Mn(2+)</name>
        <dbReference type="ChEBI" id="CHEBI:29035"/>
        <label>1</label>
    </ligand>
</feature>
<evidence type="ECO:0000256" key="11">
    <source>
        <dbReference type="PIRSR" id="PIRSR001492-1"/>
    </source>
</evidence>
<feature type="binding site" evidence="10 12">
    <location>
        <position position="127"/>
    </location>
    <ligand>
        <name>substrate</name>
    </ligand>
</feature>
<organism evidence="16 17">
    <name type="scientific">Geoalkalibacter ferrihydriticus</name>
    <dbReference type="NCBI Taxonomy" id="392333"/>
    <lineage>
        <taxon>Bacteria</taxon>
        <taxon>Pseudomonadati</taxon>
        <taxon>Thermodesulfobacteriota</taxon>
        <taxon>Desulfuromonadia</taxon>
        <taxon>Desulfuromonadales</taxon>
        <taxon>Geoalkalibacteraceae</taxon>
        <taxon>Geoalkalibacter</taxon>
    </lineage>
</organism>
<evidence type="ECO:0000313" key="16">
    <source>
        <dbReference type="EMBL" id="SDM46710.1"/>
    </source>
</evidence>
<feature type="binding site" evidence="10 13">
    <location>
        <position position="402"/>
    </location>
    <ligand>
        <name>Mn(2+)</name>
        <dbReference type="ChEBI" id="CHEBI:29035"/>
        <label>1</label>
    </ligand>
</feature>
<dbReference type="InterPro" id="IPR011258">
    <property type="entry name" value="BPG-indep_PGM_N"/>
</dbReference>
<dbReference type="GO" id="GO:0006007">
    <property type="term" value="P:glucose catabolic process"/>
    <property type="evidence" value="ECO:0007669"/>
    <property type="project" value="InterPro"/>
</dbReference>
<comment type="catalytic activity">
    <reaction evidence="1 10">
        <text>(2R)-2-phosphoglycerate = (2R)-3-phosphoglycerate</text>
        <dbReference type="Rhea" id="RHEA:15901"/>
        <dbReference type="ChEBI" id="CHEBI:58272"/>
        <dbReference type="ChEBI" id="CHEBI:58289"/>
        <dbReference type="EC" id="5.4.2.12"/>
    </reaction>
</comment>
<dbReference type="FunFam" id="3.40.1450.10:FF:000001">
    <property type="entry name" value="2,3-bisphosphoglycerate-independent phosphoglycerate mutase"/>
    <property type="match status" value="1"/>
</dbReference>
<dbReference type="InterPro" id="IPR017850">
    <property type="entry name" value="Alkaline_phosphatase_core_sf"/>
</dbReference>
<evidence type="ECO:0000256" key="9">
    <source>
        <dbReference type="ARBA" id="ARBA00071648"/>
    </source>
</evidence>
<evidence type="ECO:0000259" key="15">
    <source>
        <dbReference type="Pfam" id="PF06415"/>
    </source>
</evidence>
<feature type="domain" description="BPG-independent PGAM N-terminal" evidence="15">
    <location>
        <begin position="86"/>
        <end position="297"/>
    </location>
</feature>
<comment type="pathway">
    <text evidence="2 10">Carbohydrate degradation; glycolysis; pyruvate from D-glyceraldehyde 3-phosphate: step 3/5.</text>
</comment>
<comment type="similarity">
    <text evidence="3 10">Belongs to the BPG-independent phosphoglycerate mutase family.</text>
</comment>
<dbReference type="PANTHER" id="PTHR31637">
    <property type="entry name" value="2,3-BISPHOSPHOGLYCERATE-INDEPENDENT PHOSPHOGLYCERATE MUTASE"/>
    <property type="match status" value="1"/>
</dbReference>
<keyword evidence="6 10" id="KW-0324">Glycolysis</keyword>
<evidence type="ECO:0000256" key="6">
    <source>
        <dbReference type="ARBA" id="ARBA00023152"/>
    </source>
</evidence>
<dbReference type="InterPro" id="IPR005995">
    <property type="entry name" value="Pgm_bpd_ind"/>
</dbReference>
<dbReference type="EC" id="5.4.2.12" evidence="4 10"/>
<dbReference type="NCBIfam" id="TIGR01307">
    <property type="entry name" value="pgm_bpd_ind"/>
    <property type="match status" value="1"/>
</dbReference>
<evidence type="ECO:0000256" key="8">
    <source>
        <dbReference type="ARBA" id="ARBA00023235"/>
    </source>
</evidence>
<dbReference type="Pfam" id="PF06415">
    <property type="entry name" value="iPGM_N"/>
    <property type="match status" value="1"/>
</dbReference>
<evidence type="ECO:0000256" key="4">
    <source>
        <dbReference type="ARBA" id="ARBA00012026"/>
    </source>
</evidence>
<feature type="binding site" evidence="10 12">
    <location>
        <begin position="260"/>
        <end position="263"/>
    </location>
    <ligand>
        <name>substrate</name>
    </ligand>
</feature>
<dbReference type="UniPathway" id="UPA00109">
    <property type="reaction ID" value="UER00186"/>
</dbReference>
<gene>
    <name evidence="10" type="primary">gpmI</name>
    <name evidence="16" type="ORF">SAMN05660860_02593</name>
</gene>
<dbReference type="EMBL" id="FNGU01000006">
    <property type="protein sequence ID" value="SDM46710.1"/>
    <property type="molecule type" value="Genomic_DNA"/>
</dbReference>
<dbReference type="SUPFAM" id="SSF64158">
    <property type="entry name" value="2,3-Bisphosphoglycerate-independent phosphoglycerate mutase, substrate-binding domain"/>
    <property type="match status" value="1"/>
</dbReference>
<feature type="binding site" evidence="10 13">
    <location>
        <position position="406"/>
    </location>
    <ligand>
        <name>Mn(2+)</name>
        <dbReference type="ChEBI" id="CHEBI:29035"/>
        <label>1</label>
    </ligand>
</feature>
<sequence>MMAATAKRPVALVILDGWGINPQCEQNAVCMARTPRLDEFFETYPHTRIGASGMDVGLPDGQMGNSEVGHLNLGAGRVVYQDFTRISKSIADGDFFTNPAFTGALGKIRESGGKLHLIGLLSDGGVHSHNSHLYALLRLAKQEGIQDVCVHAFLDGRDTPPRSGISYLAELEEEMARLGCGRIATIVGRYYAMDRDTRWDRVERAYRALTEGVGEAAVDSREAILAAYAAEQGDEFVTPRVVQPASTVDDGDGIIFFNFRSDRARELTRAFTEKKFSGFARRKSPALAAYVCMTEYDATFDLPVAFAPEALVNLLGEVVAGAGLKQLRIAETEKYAHVTFFFNGGSEEPYPGEDRCLIPSPRDVATYDQKPAMSAVEVTDEVERRIASGDYALIVLNYANCDMVGHTGFLDAAVAAMETVDTCVGRVVDAVLAQGGVLLLTADHGNCEQMSDGRGGAHTAHTSNPVPLILVDPDRRGKKLNPGILADIAPTILRLMGQDVPREMSGKSLLSD</sequence>
<dbReference type="InterPro" id="IPR006124">
    <property type="entry name" value="Metalloenzyme"/>
</dbReference>
<dbReference type="GO" id="GO:0005829">
    <property type="term" value="C:cytosol"/>
    <property type="evidence" value="ECO:0007669"/>
    <property type="project" value="TreeGrafter"/>
</dbReference>
<dbReference type="CDD" id="cd16010">
    <property type="entry name" value="iPGM"/>
    <property type="match status" value="1"/>
</dbReference>
<dbReference type="Gene3D" id="3.40.1450.10">
    <property type="entry name" value="BPG-independent phosphoglycerate mutase, domain B"/>
    <property type="match status" value="1"/>
</dbReference>
<dbReference type="AlphaFoldDB" id="A0A1G9TGB3"/>
<dbReference type="GO" id="GO:0004619">
    <property type="term" value="F:phosphoglycerate mutase activity"/>
    <property type="evidence" value="ECO:0007669"/>
    <property type="project" value="UniProtKB-UniRule"/>
</dbReference>
<dbReference type="GO" id="GO:0006096">
    <property type="term" value="P:glycolytic process"/>
    <property type="evidence" value="ECO:0007669"/>
    <property type="project" value="UniProtKB-UniRule"/>
</dbReference>
<feature type="binding site" evidence="10 12">
    <location>
        <position position="334"/>
    </location>
    <ligand>
        <name>substrate</name>
    </ligand>
</feature>
<feature type="active site" description="Phosphoserine intermediate" evidence="10 11">
    <location>
        <position position="66"/>
    </location>
</feature>
<dbReference type="PIRSF" id="PIRSF001492">
    <property type="entry name" value="IPGAM"/>
    <property type="match status" value="1"/>
</dbReference>
<evidence type="ECO:0000256" key="13">
    <source>
        <dbReference type="PIRSR" id="PIRSR001492-3"/>
    </source>
</evidence>
<evidence type="ECO:0000256" key="12">
    <source>
        <dbReference type="PIRSR" id="PIRSR001492-2"/>
    </source>
</evidence>
<evidence type="ECO:0000256" key="1">
    <source>
        <dbReference type="ARBA" id="ARBA00000370"/>
    </source>
</evidence>
<evidence type="ECO:0000256" key="10">
    <source>
        <dbReference type="HAMAP-Rule" id="MF_01038"/>
    </source>
</evidence>
<evidence type="ECO:0000256" key="5">
    <source>
        <dbReference type="ARBA" id="ARBA00022723"/>
    </source>
</evidence>
<proteinExistence type="inferred from homology"/>
<feature type="binding site" evidence="10 13">
    <location>
        <position position="443"/>
    </location>
    <ligand>
        <name>Mn(2+)</name>
        <dbReference type="ChEBI" id="CHEBI:29035"/>
        <label>2</label>
    </ligand>
</feature>
<feature type="domain" description="Metalloenzyme" evidence="14">
    <location>
        <begin position="9"/>
        <end position="497"/>
    </location>
</feature>
<protein>
    <recommendedName>
        <fullName evidence="9 10">2,3-bisphosphoglycerate-independent phosphoglycerate mutase</fullName>
        <shortName evidence="10">BPG-independent PGAM</shortName>
        <shortName evidence="10">Phosphoglyceromutase</shortName>
        <shortName evidence="10">iPGM</shortName>
        <ecNumber evidence="4 10">5.4.2.12</ecNumber>
    </recommendedName>
</protein>
<evidence type="ECO:0000256" key="7">
    <source>
        <dbReference type="ARBA" id="ARBA00023211"/>
    </source>
</evidence>
<reference evidence="16 17" key="1">
    <citation type="submission" date="2016-10" db="EMBL/GenBank/DDBJ databases">
        <authorList>
            <person name="de Groot N.N."/>
        </authorList>
    </citation>
    <scope>NUCLEOTIDE SEQUENCE [LARGE SCALE GENOMIC DNA]</scope>
    <source>
        <strain evidence="16 17">DSM 17813</strain>
    </source>
</reference>
<feature type="binding site" evidence="10 13">
    <location>
        <position position="66"/>
    </location>
    <ligand>
        <name>Mn(2+)</name>
        <dbReference type="ChEBI" id="CHEBI:29035"/>
        <label>2</label>
    </ligand>
</feature>
<evidence type="ECO:0000313" key="17">
    <source>
        <dbReference type="Proteomes" id="UP000182146"/>
    </source>
</evidence>